<sequence length="61" mass="6740">MLHENLGKQFWADMVALLHKTFELWLPPPPAPGSPGISLCPRGSELEARAPVITSVFQDLE</sequence>
<gene>
    <name evidence="1" type="ORF">rCG_63485</name>
</gene>
<proteinExistence type="predicted"/>
<accession>A6HGH6</accession>
<reference evidence="1 2" key="1">
    <citation type="submission" date="2005-07" db="EMBL/GenBank/DDBJ databases">
        <authorList>
            <person name="Mural R.J."/>
            <person name="Li P.W."/>
            <person name="Adams M.D."/>
            <person name="Amanatides P.G."/>
            <person name="Baden-Tillson H."/>
            <person name="Barnstead M."/>
            <person name="Chin S.H."/>
            <person name="Dew I."/>
            <person name="Evans C.A."/>
            <person name="Ferriera S."/>
            <person name="Flanigan M."/>
            <person name="Fosler C."/>
            <person name="Glodek A."/>
            <person name="Gu Z."/>
            <person name="Holt R.A."/>
            <person name="Jennings D."/>
            <person name="Kraft C.L."/>
            <person name="Lu F."/>
            <person name="Nguyen T."/>
            <person name="Nusskern D.R."/>
            <person name="Pfannkoch C.M."/>
            <person name="Sitter C."/>
            <person name="Sutton G.G."/>
            <person name="Venter J.C."/>
            <person name="Wang Z."/>
            <person name="Woodage T."/>
            <person name="Zheng X.H."/>
            <person name="Zhong F."/>
        </authorList>
    </citation>
    <scope>NUCLEOTIDE SEQUENCE [LARGE SCALE GENOMIC DNA]</scope>
    <source>
        <strain>BN</strain>
        <strain evidence="2">Sprague-Dawley</strain>
    </source>
</reference>
<evidence type="ECO:0000313" key="2">
    <source>
        <dbReference type="Proteomes" id="UP000234681"/>
    </source>
</evidence>
<dbReference type="AlphaFoldDB" id="A6HGH6"/>
<name>A6HGH6_RAT</name>
<dbReference type="EMBL" id="CH473948">
    <property type="protein sequence ID" value="EDM05131.1"/>
    <property type="molecule type" value="Genomic_DNA"/>
</dbReference>
<dbReference type="Proteomes" id="UP000234681">
    <property type="component" value="Chromosome 10"/>
</dbReference>
<evidence type="ECO:0000313" key="1">
    <source>
        <dbReference type="EMBL" id="EDM05131.1"/>
    </source>
</evidence>
<protein>
    <submittedName>
        <fullName evidence="1">RCG63485</fullName>
    </submittedName>
</protein>
<organism evidence="1 2">
    <name type="scientific">Rattus norvegicus</name>
    <name type="common">Rat</name>
    <dbReference type="NCBI Taxonomy" id="10116"/>
    <lineage>
        <taxon>Eukaryota</taxon>
        <taxon>Metazoa</taxon>
        <taxon>Chordata</taxon>
        <taxon>Craniata</taxon>
        <taxon>Vertebrata</taxon>
        <taxon>Euteleostomi</taxon>
        <taxon>Mammalia</taxon>
        <taxon>Eutheria</taxon>
        <taxon>Euarchontoglires</taxon>
        <taxon>Glires</taxon>
        <taxon>Rodentia</taxon>
        <taxon>Myomorpha</taxon>
        <taxon>Muroidea</taxon>
        <taxon>Muridae</taxon>
        <taxon>Murinae</taxon>
        <taxon>Rattus</taxon>
    </lineage>
</organism>